<organism evidence="4 5">
    <name type="scientific">Solanum tuberosum</name>
    <name type="common">Potato</name>
    <dbReference type="NCBI Taxonomy" id="4113"/>
    <lineage>
        <taxon>Eukaryota</taxon>
        <taxon>Viridiplantae</taxon>
        <taxon>Streptophyta</taxon>
        <taxon>Embryophyta</taxon>
        <taxon>Tracheophyta</taxon>
        <taxon>Spermatophyta</taxon>
        <taxon>Magnoliopsida</taxon>
        <taxon>eudicotyledons</taxon>
        <taxon>Gunneridae</taxon>
        <taxon>Pentapetalae</taxon>
        <taxon>asterids</taxon>
        <taxon>lamiids</taxon>
        <taxon>Solanales</taxon>
        <taxon>Solanaceae</taxon>
        <taxon>Solanoideae</taxon>
        <taxon>Solaneae</taxon>
        <taxon>Solanum</taxon>
    </lineage>
</organism>
<dbReference type="Proteomes" id="UP000011115">
    <property type="component" value="Unassembled WGS sequence"/>
</dbReference>
<dbReference type="OrthoDB" id="1282059at2759"/>
<sequence length="310" mass="34610">MSSFSRLLSTISKKVVKPFSPTPSTQKIHKFSLLDQCMGNFYMPLVLFYPKHQLEQGPKQLSKLLENSFSKALTYHQPWVGSLRDNATIHCDDTGAEFFEVEVNCPMNQVVHRPDLTFPPGLSWKNVPHANDGGRLSVAQLSHFDCGGMSISVCMSHKVGDARSAFSFLKDWATITRQYPNGELSCPSYYVQDSLMPSLPDGPLKFPVVVEPNAEESVEFEKRFFLSESNIRALKALIVDDPSSIVQNPTTTEVVSAIIYKCAVIVGANISNGNDSSSGFSIRFTKNNSTFNKINIHNREHSHRLLYSNI</sequence>
<protein>
    <submittedName>
        <fullName evidence="4">Acetyltranferase</fullName>
    </submittedName>
</protein>
<dbReference type="Pfam" id="PF02458">
    <property type="entry name" value="Transferase"/>
    <property type="match status" value="1"/>
</dbReference>
<evidence type="ECO:0000256" key="1">
    <source>
        <dbReference type="ARBA" id="ARBA00009861"/>
    </source>
</evidence>
<proteinExistence type="inferred from homology"/>
<accession>M1BQN3</accession>
<keyword evidence="2" id="KW-0808">Transferase</keyword>
<dbReference type="AlphaFoldDB" id="M1BQN3"/>
<dbReference type="RefSeq" id="XP_015158797.1">
    <property type="nucleotide sequence ID" value="XM_015303311.1"/>
</dbReference>
<dbReference type="eggNOG" id="ENOG502QYCI">
    <property type="taxonomic scope" value="Eukaryota"/>
</dbReference>
<dbReference type="EnsemblPlants" id="PGSC0003DMT400050667">
    <property type="protein sequence ID" value="PGSC0003DMT400050667"/>
    <property type="gene ID" value="PGSC0003DMG400019679"/>
</dbReference>
<dbReference type="HOGENOM" id="CLU_898351_0_0_1"/>
<comment type="similarity">
    <text evidence="1">Belongs to the plant acyltransferase family.</text>
</comment>
<dbReference type="Gene3D" id="3.30.559.10">
    <property type="entry name" value="Chloramphenicol acetyltransferase-like domain"/>
    <property type="match status" value="2"/>
</dbReference>
<dbReference type="PANTHER" id="PTHR31623:SF39">
    <property type="entry name" value="ACYLSUGAR ACYLTRANSFERASE 3-LIKE"/>
    <property type="match status" value="1"/>
</dbReference>
<dbReference type="PaxDb" id="4113-PGSC0003DMT400050667"/>
<keyword evidence="5" id="KW-1185">Reference proteome</keyword>
<evidence type="ECO:0000313" key="5">
    <source>
        <dbReference type="Proteomes" id="UP000011115"/>
    </source>
</evidence>
<evidence type="ECO:0000256" key="2">
    <source>
        <dbReference type="ARBA" id="ARBA00022679"/>
    </source>
</evidence>
<dbReference type="InterPro" id="IPR023213">
    <property type="entry name" value="CAT-like_dom_sf"/>
</dbReference>
<keyword evidence="3" id="KW-0012">Acyltransferase</keyword>
<reference evidence="4" key="2">
    <citation type="submission" date="2015-06" db="UniProtKB">
        <authorList>
            <consortium name="EnsemblPlants"/>
        </authorList>
    </citation>
    <scope>IDENTIFICATION</scope>
    <source>
        <strain evidence="4">DM1-3 516 R44</strain>
    </source>
</reference>
<evidence type="ECO:0000313" key="4">
    <source>
        <dbReference type="EnsemblPlants" id="PGSC0003DMT400050667"/>
    </source>
</evidence>
<evidence type="ECO:0000256" key="3">
    <source>
        <dbReference type="ARBA" id="ARBA00023315"/>
    </source>
</evidence>
<reference evidence="5" key="1">
    <citation type="journal article" date="2011" name="Nature">
        <title>Genome sequence and analysis of the tuber crop potato.</title>
        <authorList>
            <consortium name="The Potato Genome Sequencing Consortium"/>
        </authorList>
    </citation>
    <scope>NUCLEOTIDE SEQUENCE [LARGE SCALE GENOMIC DNA]</scope>
    <source>
        <strain evidence="5">cv. DM1-3 516 R44</strain>
    </source>
</reference>
<dbReference type="GO" id="GO:0016746">
    <property type="term" value="F:acyltransferase activity"/>
    <property type="evidence" value="ECO:0007669"/>
    <property type="project" value="UniProtKB-KW"/>
</dbReference>
<dbReference type="KEGG" id="sot:107058033"/>
<dbReference type="GeneID" id="107058033"/>
<dbReference type="PANTHER" id="PTHR31623">
    <property type="entry name" value="F21J9.9"/>
    <property type="match status" value="1"/>
</dbReference>
<dbReference type="Gramene" id="PGSC0003DMT400050667">
    <property type="protein sequence ID" value="PGSC0003DMT400050667"/>
    <property type="gene ID" value="PGSC0003DMG400019679"/>
</dbReference>
<name>M1BQN3_SOLTU</name>
<gene>
    <name evidence="4" type="primary">LOC107058033</name>
</gene>
<dbReference type="InParanoid" id="M1BQN3"/>